<dbReference type="Pfam" id="PF13413">
    <property type="entry name" value="HTH_25"/>
    <property type="match status" value="1"/>
</dbReference>
<dbReference type="InterPro" id="IPR010982">
    <property type="entry name" value="Lambda_DNA-bd_dom_sf"/>
</dbReference>
<dbReference type="PANTHER" id="PTHR34475:SF1">
    <property type="entry name" value="CYTOSKELETON PROTEIN RODZ"/>
    <property type="match status" value="1"/>
</dbReference>
<feature type="compositionally biased region" description="Low complexity" evidence="1">
    <location>
        <begin position="172"/>
        <end position="185"/>
    </location>
</feature>
<feature type="transmembrane region" description="Helical" evidence="2">
    <location>
        <begin position="117"/>
        <end position="134"/>
    </location>
</feature>
<dbReference type="CDD" id="cd00093">
    <property type="entry name" value="HTH_XRE"/>
    <property type="match status" value="1"/>
</dbReference>
<keyword evidence="5" id="KW-1185">Reference proteome</keyword>
<feature type="compositionally biased region" description="Low complexity" evidence="1">
    <location>
        <begin position="228"/>
        <end position="241"/>
    </location>
</feature>
<organism evidence="4 5">
    <name type="scientific">Neptunomonas marina</name>
    <dbReference type="NCBI Taxonomy" id="1815562"/>
    <lineage>
        <taxon>Bacteria</taxon>
        <taxon>Pseudomonadati</taxon>
        <taxon>Pseudomonadota</taxon>
        <taxon>Gammaproteobacteria</taxon>
        <taxon>Oceanospirillales</taxon>
        <taxon>Oceanospirillaceae</taxon>
        <taxon>Neptunomonas</taxon>
    </lineage>
</organism>
<evidence type="ECO:0000256" key="2">
    <source>
        <dbReference type="SAM" id="Phobius"/>
    </source>
</evidence>
<reference evidence="4 5" key="1">
    <citation type="submission" date="2019-01" db="EMBL/GenBank/DDBJ databases">
        <authorList>
            <person name="Chen W.-M."/>
        </authorList>
    </citation>
    <scope>NUCLEOTIDE SEQUENCE [LARGE SCALE GENOMIC DNA]</scope>
    <source>
        <strain evidence="4 5">HPM-16</strain>
    </source>
</reference>
<dbReference type="AlphaFoldDB" id="A0A437Q6N3"/>
<dbReference type="InterPro" id="IPR050400">
    <property type="entry name" value="Bact_Cytoskel_RodZ"/>
</dbReference>
<feature type="compositionally biased region" description="Polar residues" evidence="1">
    <location>
        <begin position="147"/>
        <end position="156"/>
    </location>
</feature>
<evidence type="ECO:0000313" key="4">
    <source>
        <dbReference type="EMBL" id="RVU30147.1"/>
    </source>
</evidence>
<accession>A0A437Q6N3</accession>
<sequence length="327" mass="35479">MSSMPDEGVVSEVNRFPGESLLVAREAKGVSQKNIAEELNLPVRYIQWIEEGTFEKLPSLVFAKGYIRSYAKALGLESEPLVSMFDQIYGVEKRVQPIQSVSKVEQQVKLSDPVMRWSGWLFLLLLVAAVVWWWQTQFSLPTPAAATESNVATSEQEPLVDGNKLRLPTLSETEAPAELEVAPEPGDGQEDEPQNLSDDQIKALQAEIDKPAVATESEVSEPSETSEPEAAAPVSEPAEASQPTPNTDGLAMVFSGESWVTLKDATGRTLVNKAKRSGETLNISGAAPLTLVIGRASSVEKISYNGAKVELKRYIKGNVAKLSLPSN</sequence>
<dbReference type="GO" id="GO:0003677">
    <property type="term" value="F:DNA binding"/>
    <property type="evidence" value="ECO:0007669"/>
    <property type="project" value="InterPro"/>
</dbReference>
<dbReference type="InterPro" id="IPR001387">
    <property type="entry name" value="Cro/C1-type_HTH"/>
</dbReference>
<dbReference type="Pfam" id="PF13464">
    <property type="entry name" value="RodZ_C"/>
    <property type="match status" value="1"/>
</dbReference>
<dbReference type="EMBL" id="SACQ01000006">
    <property type="protein sequence ID" value="RVU30147.1"/>
    <property type="molecule type" value="Genomic_DNA"/>
</dbReference>
<dbReference type="Proteomes" id="UP000282818">
    <property type="component" value="Unassembled WGS sequence"/>
</dbReference>
<feature type="compositionally biased region" description="Acidic residues" evidence="1">
    <location>
        <begin position="218"/>
        <end position="227"/>
    </location>
</feature>
<keyword evidence="2" id="KW-0812">Transmembrane</keyword>
<dbReference type="Gene3D" id="1.10.260.40">
    <property type="entry name" value="lambda repressor-like DNA-binding domains"/>
    <property type="match status" value="1"/>
</dbReference>
<dbReference type="InterPro" id="IPR025194">
    <property type="entry name" value="RodZ-like_C"/>
</dbReference>
<feature type="region of interest" description="Disordered" evidence="1">
    <location>
        <begin position="212"/>
        <end position="248"/>
    </location>
</feature>
<dbReference type="SUPFAM" id="SSF47413">
    <property type="entry name" value="lambda repressor-like DNA-binding domains"/>
    <property type="match status" value="1"/>
</dbReference>
<gene>
    <name evidence="4" type="ORF">EOE65_13950</name>
</gene>
<feature type="region of interest" description="Disordered" evidence="1">
    <location>
        <begin position="144"/>
        <end position="197"/>
    </location>
</feature>
<evidence type="ECO:0000259" key="3">
    <source>
        <dbReference type="Pfam" id="PF13464"/>
    </source>
</evidence>
<feature type="domain" description="Cytoskeleton protein RodZ-like C-terminal" evidence="3">
    <location>
        <begin position="252"/>
        <end position="322"/>
    </location>
</feature>
<keyword evidence="2" id="KW-1133">Transmembrane helix</keyword>
<evidence type="ECO:0000256" key="1">
    <source>
        <dbReference type="SAM" id="MobiDB-lite"/>
    </source>
</evidence>
<name>A0A437Q6N3_9GAMM</name>
<proteinExistence type="predicted"/>
<keyword evidence="2" id="KW-0472">Membrane</keyword>
<dbReference type="PANTHER" id="PTHR34475">
    <property type="match status" value="1"/>
</dbReference>
<protein>
    <submittedName>
        <fullName evidence="4">Helix-turn-helix domain-containing protein</fullName>
    </submittedName>
</protein>
<comment type="caution">
    <text evidence="4">The sequence shown here is derived from an EMBL/GenBank/DDBJ whole genome shotgun (WGS) entry which is preliminary data.</text>
</comment>
<evidence type="ECO:0000313" key="5">
    <source>
        <dbReference type="Proteomes" id="UP000282818"/>
    </source>
</evidence>